<evidence type="ECO:0000256" key="5">
    <source>
        <dbReference type="ARBA" id="ARBA00022741"/>
    </source>
</evidence>
<feature type="transmembrane region" description="Helical" evidence="9">
    <location>
        <begin position="116"/>
        <end position="135"/>
    </location>
</feature>
<dbReference type="PANTHER" id="PTHR24223:SF443">
    <property type="entry name" value="MULTIDRUG-RESISTANCE LIKE PROTEIN 1, ISOFORM I"/>
    <property type="match status" value="1"/>
</dbReference>
<evidence type="ECO:0000256" key="8">
    <source>
        <dbReference type="ARBA" id="ARBA00023136"/>
    </source>
</evidence>
<organism evidence="11 12">
    <name type="scientific">Blyttiomyces helicus</name>
    <dbReference type="NCBI Taxonomy" id="388810"/>
    <lineage>
        <taxon>Eukaryota</taxon>
        <taxon>Fungi</taxon>
        <taxon>Fungi incertae sedis</taxon>
        <taxon>Chytridiomycota</taxon>
        <taxon>Chytridiomycota incertae sedis</taxon>
        <taxon>Chytridiomycetes</taxon>
        <taxon>Chytridiomycetes incertae sedis</taxon>
        <taxon>Blyttiomyces</taxon>
    </lineage>
</organism>
<gene>
    <name evidence="11" type="ORF">BDK51DRAFT_49143</name>
</gene>
<dbReference type="InterPro" id="IPR036640">
    <property type="entry name" value="ABC1_TM_sf"/>
</dbReference>
<evidence type="ECO:0000256" key="3">
    <source>
        <dbReference type="ARBA" id="ARBA00022692"/>
    </source>
</evidence>
<evidence type="ECO:0000256" key="4">
    <source>
        <dbReference type="ARBA" id="ARBA00022737"/>
    </source>
</evidence>
<evidence type="ECO:0000256" key="2">
    <source>
        <dbReference type="ARBA" id="ARBA00022448"/>
    </source>
</evidence>
<dbReference type="InterPro" id="IPR050173">
    <property type="entry name" value="ABC_transporter_C-like"/>
</dbReference>
<keyword evidence="12" id="KW-1185">Reference proteome</keyword>
<keyword evidence="8 9" id="KW-0472">Membrane</keyword>
<evidence type="ECO:0000313" key="11">
    <source>
        <dbReference type="EMBL" id="RKO88017.1"/>
    </source>
</evidence>
<feature type="transmembrane region" description="Helical" evidence="9">
    <location>
        <begin position="42"/>
        <end position="63"/>
    </location>
</feature>
<evidence type="ECO:0000256" key="1">
    <source>
        <dbReference type="ARBA" id="ARBA00004127"/>
    </source>
</evidence>
<keyword evidence="7 9" id="KW-1133">Transmembrane helix</keyword>
<dbReference type="Proteomes" id="UP000269721">
    <property type="component" value="Unassembled WGS sequence"/>
</dbReference>
<name>A0A4V1IQW9_9FUNG</name>
<evidence type="ECO:0000259" key="10">
    <source>
        <dbReference type="PROSITE" id="PS50929"/>
    </source>
</evidence>
<reference evidence="12" key="1">
    <citation type="journal article" date="2018" name="Nat. Microbiol.">
        <title>Leveraging single-cell genomics to expand the fungal tree of life.</title>
        <authorList>
            <person name="Ahrendt S.R."/>
            <person name="Quandt C.A."/>
            <person name="Ciobanu D."/>
            <person name="Clum A."/>
            <person name="Salamov A."/>
            <person name="Andreopoulos B."/>
            <person name="Cheng J.F."/>
            <person name="Woyke T."/>
            <person name="Pelin A."/>
            <person name="Henrissat B."/>
            <person name="Reynolds N.K."/>
            <person name="Benny G.L."/>
            <person name="Smith M.E."/>
            <person name="James T.Y."/>
            <person name="Grigoriev I.V."/>
        </authorList>
    </citation>
    <scope>NUCLEOTIDE SEQUENCE [LARGE SCALE GENOMIC DNA]</scope>
</reference>
<evidence type="ECO:0000256" key="9">
    <source>
        <dbReference type="SAM" id="Phobius"/>
    </source>
</evidence>
<dbReference type="Pfam" id="PF00664">
    <property type="entry name" value="ABC_membrane"/>
    <property type="match status" value="1"/>
</dbReference>
<feature type="domain" description="ABC transmembrane type-1" evidence="10">
    <location>
        <begin position="1"/>
        <end position="135"/>
    </location>
</feature>
<dbReference type="GO" id="GO:0016020">
    <property type="term" value="C:membrane"/>
    <property type="evidence" value="ECO:0007669"/>
    <property type="project" value="InterPro"/>
</dbReference>
<dbReference type="GO" id="GO:0012505">
    <property type="term" value="C:endomembrane system"/>
    <property type="evidence" value="ECO:0007669"/>
    <property type="project" value="UniProtKB-SubCell"/>
</dbReference>
<proteinExistence type="predicted"/>
<keyword evidence="5" id="KW-0547">Nucleotide-binding</keyword>
<keyword evidence="6" id="KW-0067">ATP-binding</keyword>
<dbReference type="GO" id="GO:0140359">
    <property type="term" value="F:ABC-type transporter activity"/>
    <property type="evidence" value="ECO:0007669"/>
    <property type="project" value="InterPro"/>
</dbReference>
<dbReference type="EMBL" id="KZ996997">
    <property type="protein sequence ID" value="RKO88017.1"/>
    <property type="molecule type" value="Genomic_DNA"/>
</dbReference>
<dbReference type="PANTHER" id="PTHR24223">
    <property type="entry name" value="ATP-BINDING CASSETTE SUB-FAMILY C"/>
    <property type="match status" value="1"/>
</dbReference>
<dbReference type="GO" id="GO:0005524">
    <property type="term" value="F:ATP binding"/>
    <property type="evidence" value="ECO:0007669"/>
    <property type="project" value="UniProtKB-KW"/>
</dbReference>
<keyword evidence="4" id="KW-0677">Repeat</keyword>
<keyword evidence="3 9" id="KW-0812">Transmembrane</keyword>
<dbReference type="PROSITE" id="PS50929">
    <property type="entry name" value="ABC_TM1F"/>
    <property type="match status" value="1"/>
</dbReference>
<dbReference type="Gene3D" id="1.20.1560.10">
    <property type="entry name" value="ABC transporter type 1, transmembrane domain"/>
    <property type="match status" value="1"/>
</dbReference>
<protein>
    <recommendedName>
        <fullName evidence="10">ABC transmembrane type-1 domain-containing protein</fullName>
    </recommendedName>
</protein>
<sequence length="138" mass="15387">MINVDANTMAEFARGSNLIWSAPVQIAVTLALLNKLIGRGTWAGFGFVLFSFFIQAFIMPIAVKAQKGVMEGGDARLKAVRELFQGIRVIKLRAWEDVFLEKLTALRQVQVTALKTFYFAAMVFLSLTQLTPVVSEWT</sequence>
<evidence type="ECO:0000313" key="12">
    <source>
        <dbReference type="Proteomes" id="UP000269721"/>
    </source>
</evidence>
<accession>A0A4V1IQW9</accession>
<dbReference type="OrthoDB" id="2161066at2759"/>
<keyword evidence="2" id="KW-0813">Transport</keyword>
<evidence type="ECO:0000256" key="7">
    <source>
        <dbReference type="ARBA" id="ARBA00022989"/>
    </source>
</evidence>
<dbReference type="InterPro" id="IPR011527">
    <property type="entry name" value="ABC1_TM_dom"/>
</dbReference>
<comment type="subcellular location">
    <subcellularLocation>
        <location evidence="1">Endomembrane system</location>
        <topology evidence="1">Multi-pass membrane protein</topology>
    </subcellularLocation>
</comment>
<dbReference type="SUPFAM" id="SSF90123">
    <property type="entry name" value="ABC transporter transmembrane region"/>
    <property type="match status" value="1"/>
</dbReference>
<evidence type="ECO:0000256" key="6">
    <source>
        <dbReference type="ARBA" id="ARBA00022840"/>
    </source>
</evidence>
<dbReference type="AlphaFoldDB" id="A0A4V1IQW9"/>